<name>A0A4D9EMI5_9SAUR</name>
<reference evidence="2 3" key="1">
    <citation type="submission" date="2019-04" db="EMBL/GenBank/DDBJ databases">
        <title>Draft genome of the big-headed turtle Platysternon megacephalum.</title>
        <authorList>
            <person name="Gong S."/>
        </authorList>
    </citation>
    <scope>NUCLEOTIDE SEQUENCE [LARGE SCALE GENOMIC DNA]</scope>
    <source>
        <strain evidence="2">DO16091913</strain>
        <tissue evidence="2">Muscle</tissue>
    </source>
</reference>
<keyword evidence="2" id="KW-0371">Homeobox</keyword>
<dbReference type="EMBL" id="QXTE01000020">
    <property type="protein sequence ID" value="TFK12631.1"/>
    <property type="molecule type" value="Genomic_DNA"/>
</dbReference>
<feature type="region of interest" description="Disordered" evidence="1">
    <location>
        <begin position="1"/>
        <end position="33"/>
    </location>
</feature>
<dbReference type="GO" id="GO:0003677">
    <property type="term" value="F:DNA binding"/>
    <property type="evidence" value="ECO:0007669"/>
    <property type="project" value="UniProtKB-KW"/>
</dbReference>
<dbReference type="Proteomes" id="UP000297703">
    <property type="component" value="Unassembled WGS sequence"/>
</dbReference>
<organism evidence="2 3">
    <name type="scientific">Platysternon megacephalum</name>
    <name type="common">big-headed turtle</name>
    <dbReference type="NCBI Taxonomy" id="55544"/>
    <lineage>
        <taxon>Eukaryota</taxon>
        <taxon>Metazoa</taxon>
        <taxon>Chordata</taxon>
        <taxon>Craniata</taxon>
        <taxon>Vertebrata</taxon>
        <taxon>Euteleostomi</taxon>
        <taxon>Archelosauria</taxon>
        <taxon>Testudinata</taxon>
        <taxon>Testudines</taxon>
        <taxon>Cryptodira</taxon>
        <taxon>Durocryptodira</taxon>
        <taxon>Testudinoidea</taxon>
        <taxon>Platysternidae</taxon>
        <taxon>Platysternon</taxon>
    </lineage>
</organism>
<comment type="caution">
    <text evidence="2">The sequence shown here is derived from an EMBL/GenBank/DDBJ whole genome shotgun (WGS) entry which is preliminary data.</text>
</comment>
<dbReference type="AlphaFoldDB" id="A0A4D9EMI5"/>
<proteinExistence type="predicted"/>
<reference evidence="2 3" key="2">
    <citation type="submission" date="2019-04" db="EMBL/GenBank/DDBJ databases">
        <title>The genome sequence of big-headed turtle.</title>
        <authorList>
            <person name="Gong S."/>
        </authorList>
    </citation>
    <scope>NUCLEOTIDE SEQUENCE [LARGE SCALE GENOMIC DNA]</scope>
    <source>
        <strain evidence="2">DO16091913</strain>
        <tissue evidence="2">Muscle</tissue>
    </source>
</reference>
<keyword evidence="2" id="KW-0238">DNA-binding</keyword>
<keyword evidence="3" id="KW-1185">Reference proteome</keyword>
<accession>A0A4D9EMI5</accession>
<protein>
    <submittedName>
        <fullName evidence="2">Homeobox protein TGIF1</fullName>
    </submittedName>
</protein>
<sequence length="104" mass="11613">MKNVFSAFHPSTPLQKANKMTGGQPGLGERSSLAPPGNCYPVCRPQEPTLKNLSTDFEGLWIRPFHGCHVFTTPKRYLAEIRPMWAEDLACHCFQYVFMLGGGV</sequence>
<evidence type="ECO:0000313" key="2">
    <source>
        <dbReference type="EMBL" id="TFK12631.1"/>
    </source>
</evidence>
<evidence type="ECO:0000256" key="1">
    <source>
        <dbReference type="SAM" id="MobiDB-lite"/>
    </source>
</evidence>
<evidence type="ECO:0000313" key="3">
    <source>
        <dbReference type="Proteomes" id="UP000297703"/>
    </source>
</evidence>
<gene>
    <name evidence="2" type="ORF">DR999_PMT03965</name>
</gene>